<dbReference type="PROSITE" id="PS50077">
    <property type="entry name" value="HEAT_REPEAT"/>
    <property type="match status" value="1"/>
</dbReference>
<accession>A0AAV7E638</accession>
<evidence type="ECO:0000256" key="2">
    <source>
        <dbReference type="PROSITE-ProRule" id="PRU00103"/>
    </source>
</evidence>
<dbReference type="InterPro" id="IPR021133">
    <property type="entry name" value="HEAT_type_2"/>
</dbReference>
<dbReference type="PANTHER" id="PTHR10648:SF4">
    <property type="entry name" value="PROTEIN PHOSPHATASE 2 (FORMERLY 2A), REGULATORY SUBUNIT A, BETA ISOFORM-RELATED"/>
    <property type="match status" value="1"/>
</dbReference>
<dbReference type="GO" id="GO:0019888">
    <property type="term" value="F:protein phosphatase regulator activity"/>
    <property type="evidence" value="ECO:0007669"/>
    <property type="project" value="TreeGrafter"/>
</dbReference>
<sequence>MAGGRGHNDEDKPAMPTETNLKWVLRLLLDAPPITATDDDFPSLPFPSLAVAIWERDGAPSLGRQLFSSSYSLRCERTRCRCFELIAGMREDKTFSSSDTKMRQLSNFSQSFSLLKDEFPDVRLNIISKLDQVNQVIGIDLLSHSLLPAIVELAEDRQWRVRLAIIEISTTKKCDNIVCVQGHYFMYIL</sequence>
<reference evidence="3 4" key="1">
    <citation type="submission" date="2021-07" db="EMBL/GenBank/DDBJ databases">
        <title>The Aristolochia fimbriata genome: insights into angiosperm evolution, floral development and chemical biosynthesis.</title>
        <authorList>
            <person name="Jiao Y."/>
        </authorList>
    </citation>
    <scope>NUCLEOTIDE SEQUENCE [LARGE SCALE GENOMIC DNA]</scope>
    <source>
        <strain evidence="3">IBCAS-2021</strain>
        <tissue evidence="3">Leaf</tissue>
    </source>
</reference>
<evidence type="ECO:0000313" key="3">
    <source>
        <dbReference type="EMBL" id="KAG9444059.1"/>
    </source>
</evidence>
<keyword evidence="4" id="KW-1185">Reference proteome</keyword>
<feature type="repeat" description="HEAT" evidence="2">
    <location>
        <begin position="146"/>
        <end position="167"/>
    </location>
</feature>
<name>A0AAV7E638_ARIFI</name>
<dbReference type="InterPro" id="IPR011989">
    <property type="entry name" value="ARM-like"/>
</dbReference>
<dbReference type="Proteomes" id="UP000825729">
    <property type="component" value="Unassembled WGS sequence"/>
</dbReference>
<comment type="caution">
    <text evidence="3">The sequence shown here is derived from an EMBL/GenBank/DDBJ whole genome shotgun (WGS) entry which is preliminary data.</text>
</comment>
<dbReference type="InterPro" id="IPR051023">
    <property type="entry name" value="PP2A_Regulatory_Subunit_A"/>
</dbReference>
<dbReference type="InterPro" id="IPR016024">
    <property type="entry name" value="ARM-type_fold"/>
</dbReference>
<organism evidence="3 4">
    <name type="scientific">Aristolochia fimbriata</name>
    <name type="common">White veined hardy Dutchman's pipe vine</name>
    <dbReference type="NCBI Taxonomy" id="158543"/>
    <lineage>
        <taxon>Eukaryota</taxon>
        <taxon>Viridiplantae</taxon>
        <taxon>Streptophyta</taxon>
        <taxon>Embryophyta</taxon>
        <taxon>Tracheophyta</taxon>
        <taxon>Spermatophyta</taxon>
        <taxon>Magnoliopsida</taxon>
        <taxon>Magnoliidae</taxon>
        <taxon>Piperales</taxon>
        <taxon>Aristolochiaceae</taxon>
        <taxon>Aristolochia</taxon>
    </lineage>
</organism>
<keyword evidence="1" id="KW-0677">Repeat</keyword>
<dbReference type="AlphaFoldDB" id="A0AAV7E638"/>
<gene>
    <name evidence="3" type="ORF">H6P81_015399</name>
</gene>
<dbReference type="GO" id="GO:0000159">
    <property type="term" value="C:protein phosphatase type 2A complex"/>
    <property type="evidence" value="ECO:0007669"/>
    <property type="project" value="TreeGrafter"/>
</dbReference>
<dbReference type="Gene3D" id="1.25.10.10">
    <property type="entry name" value="Leucine-rich Repeat Variant"/>
    <property type="match status" value="1"/>
</dbReference>
<dbReference type="EMBL" id="JAINDJ010000006">
    <property type="protein sequence ID" value="KAG9444059.1"/>
    <property type="molecule type" value="Genomic_DNA"/>
</dbReference>
<dbReference type="GO" id="GO:0005829">
    <property type="term" value="C:cytosol"/>
    <property type="evidence" value="ECO:0007669"/>
    <property type="project" value="TreeGrafter"/>
</dbReference>
<evidence type="ECO:0000313" key="4">
    <source>
        <dbReference type="Proteomes" id="UP000825729"/>
    </source>
</evidence>
<proteinExistence type="predicted"/>
<dbReference type="PANTHER" id="PTHR10648">
    <property type="entry name" value="SERINE/THREONINE-PROTEIN PHOSPHATASE PP2A 65 KDA REGULATORY SUBUNIT"/>
    <property type="match status" value="1"/>
</dbReference>
<protein>
    <submittedName>
        <fullName evidence="3">Uncharacterized protein</fullName>
    </submittedName>
</protein>
<dbReference type="GO" id="GO:0005634">
    <property type="term" value="C:nucleus"/>
    <property type="evidence" value="ECO:0007669"/>
    <property type="project" value="TreeGrafter"/>
</dbReference>
<evidence type="ECO:0000256" key="1">
    <source>
        <dbReference type="ARBA" id="ARBA00022737"/>
    </source>
</evidence>
<dbReference type="SUPFAM" id="SSF48371">
    <property type="entry name" value="ARM repeat"/>
    <property type="match status" value="1"/>
</dbReference>